<keyword evidence="2" id="KW-1185">Reference proteome</keyword>
<evidence type="ECO:0000313" key="2">
    <source>
        <dbReference type="Proteomes" id="UP000184076"/>
    </source>
</evidence>
<name>A0A1M5AS75_9BACT</name>
<sequence length="99" mass="11054">MGADCGWVDDETHRAAMDYLEREGLGMPSAASTGVRAGEIIVGVCECNWGLTIRVARDFAPCYSPVFTCRHCLEDAFNLHNFVVFRPECREAQPRPFGR</sequence>
<evidence type="ECO:0000313" key="1">
    <source>
        <dbReference type="EMBL" id="SHF33118.1"/>
    </source>
</evidence>
<reference evidence="2" key="1">
    <citation type="submission" date="2016-11" db="EMBL/GenBank/DDBJ databases">
        <authorList>
            <person name="Varghese N."/>
            <person name="Submissions S."/>
        </authorList>
    </citation>
    <scope>NUCLEOTIDE SEQUENCE [LARGE SCALE GENOMIC DNA]</scope>
    <source>
        <strain evidence="2">DSM 9756</strain>
    </source>
</reference>
<dbReference type="RefSeq" id="WP_073038635.1">
    <property type="nucleotide sequence ID" value="NZ_FQVB01000015.1"/>
</dbReference>
<dbReference type="Proteomes" id="UP000184076">
    <property type="component" value="Unassembled WGS sequence"/>
</dbReference>
<proteinExistence type="predicted"/>
<dbReference type="STRING" id="1121391.SAMN02745206_01773"/>
<organism evidence="1 2">
    <name type="scientific">Desulfacinum infernum DSM 9756</name>
    <dbReference type="NCBI Taxonomy" id="1121391"/>
    <lineage>
        <taxon>Bacteria</taxon>
        <taxon>Pseudomonadati</taxon>
        <taxon>Thermodesulfobacteriota</taxon>
        <taxon>Syntrophobacteria</taxon>
        <taxon>Syntrophobacterales</taxon>
        <taxon>Syntrophobacteraceae</taxon>
        <taxon>Desulfacinum</taxon>
    </lineage>
</organism>
<protein>
    <submittedName>
        <fullName evidence="1">Uncharacterized protein</fullName>
    </submittedName>
</protein>
<dbReference type="EMBL" id="FQVB01000015">
    <property type="protein sequence ID" value="SHF33118.1"/>
    <property type="molecule type" value="Genomic_DNA"/>
</dbReference>
<dbReference type="AlphaFoldDB" id="A0A1M5AS75"/>
<accession>A0A1M5AS75</accession>
<gene>
    <name evidence="1" type="ORF">SAMN02745206_01773</name>
</gene>